<evidence type="ECO:0000313" key="2">
    <source>
        <dbReference type="Proteomes" id="UP000178776"/>
    </source>
</evidence>
<protein>
    <submittedName>
        <fullName evidence="1">Uncharacterized protein</fullName>
    </submittedName>
</protein>
<dbReference type="STRING" id="1108595.BKX93_18935"/>
<reference evidence="1 2" key="1">
    <citation type="submission" date="2016-10" db="EMBL/GenBank/DDBJ databases">
        <title>Chromobacterium muskegensis sp. nov., an insecticidal bacterium isolated from Sphagnum bogs.</title>
        <authorList>
            <person name="Sparks M.E."/>
            <person name="Blackburn M.B."/>
            <person name="Gundersen-Rindal D.E."/>
            <person name="Mitchell A."/>
            <person name="Farrar R."/>
            <person name="Kuhar D."/>
        </authorList>
    </citation>
    <scope>NUCLEOTIDE SEQUENCE [LARGE SCALE GENOMIC DNA]</scope>
    <source>
        <strain evidence="1 2">21-1</strain>
    </source>
</reference>
<organism evidence="1 2">
    <name type="scientific">Chromobacterium vaccinii</name>
    <dbReference type="NCBI Taxonomy" id="1108595"/>
    <lineage>
        <taxon>Bacteria</taxon>
        <taxon>Pseudomonadati</taxon>
        <taxon>Pseudomonadota</taxon>
        <taxon>Betaproteobacteria</taxon>
        <taxon>Neisseriales</taxon>
        <taxon>Chromobacteriaceae</taxon>
        <taxon>Chromobacterium</taxon>
    </lineage>
</organism>
<dbReference type="Proteomes" id="UP000178776">
    <property type="component" value="Chromosome"/>
</dbReference>
<dbReference type="GeneID" id="68843280"/>
<accession>A0A1D9LKT3</accession>
<dbReference type="KEGG" id="cvc:BKX93_18935"/>
<dbReference type="RefSeq" id="WP_070980878.1">
    <property type="nucleotide sequence ID" value="NZ_CP017707.1"/>
</dbReference>
<gene>
    <name evidence="1" type="ORF">BKX93_18935</name>
</gene>
<dbReference type="EMBL" id="CP017707">
    <property type="protein sequence ID" value="AOZ51865.1"/>
    <property type="molecule type" value="Genomic_DNA"/>
</dbReference>
<proteinExistence type="predicted"/>
<sequence length="114" mass="12805">MAEASEPLAGYARAIMGGAGAERIVGREDRQDNWREADCEVTLRERVYRFDNGVAIRRSIEVDDYPSELACAESWITYEVLELGGSPGIAPMRKSFDNGCREAFWLRYHSDAAI</sequence>
<name>A0A1D9LKT3_9NEIS</name>
<dbReference type="AlphaFoldDB" id="A0A1D9LKT3"/>
<evidence type="ECO:0000313" key="1">
    <source>
        <dbReference type="EMBL" id="AOZ51865.1"/>
    </source>
</evidence>